<organism evidence="12 13">
    <name type="scientific">Polychaeton citri CBS 116435</name>
    <dbReference type="NCBI Taxonomy" id="1314669"/>
    <lineage>
        <taxon>Eukaryota</taxon>
        <taxon>Fungi</taxon>
        <taxon>Dikarya</taxon>
        <taxon>Ascomycota</taxon>
        <taxon>Pezizomycotina</taxon>
        <taxon>Dothideomycetes</taxon>
        <taxon>Dothideomycetidae</taxon>
        <taxon>Capnodiales</taxon>
        <taxon>Capnodiaceae</taxon>
        <taxon>Polychaeton</taxon>
    </lineage>
</organism>
<dbReference type="Proteomes" id="UP000799441">
    <property type="component" value="Unassembled WGS sequence"/>
</dbReference>
<dbReference type="GO" id="GO:0035556">
    <property type="term" value="P:intracellular signal transduction"/>
    <property type="evidence" value="ECO:0007669"/>
    <property type="project" value="TreeGrafter"/>
</dbReference>
<evidence type="ECO:0000256" key="4">
    <source>
        <dbReference type="ARBA" id="ARBA00022741"/>
    </source>
</evidence>
<feature type="non-terminal residue" evidence="12">
    <location>
        <position position="1"/>
    </location>
</feature>
<protein>
    <recommendedName>
        <fullName evidence="1">non-specific serine/threonine protein kinase</fullName>
        <ecNumber evidence="1">2.7.11.1</ecNumber>
    </recommendedName>
</protein>
<evidence type="ECO:0000256" key="1">
    <source>
        <dbReference type="ARBA" id="ARBA00012513"/>
    </source>
</evidence>
<feature type="domain" description="Protein kinase" evidence="10">
    <location>
        <begin position="21"/>
        <end position="424"/>
    </location>
</feature>
<keyword evidence="4" id="KW-0547">Nucleotide-binding</keyword>
<keyword evidence="13" id="KW-1185">Reference proteome</keyword>
<evidence type="ECO:0000256" key="3">
    <source>
        <dbReference type="ARBA" id="ARBA00022679"/>
    </source>
</evidence>
<dbReference type="PANTHER" id="PTHR24356">
    <property type="entry name" value="SERINE/THREONINE-PROTEIN KINASE"/>
    <property type="match status" value="1"/>
</dbReference>
<feature type="compositionally biased region" description="Basic residues" evidence="9">
    <location>
        <begin position="510"/>
        <end position="520"/>
    </location>
</feature>
<keyword evidence="5 12" id="KW-0418">Kinase</keyword>
<dbReference type="Pfam" id="PF00069">
    <property type="entry name" value="Pkinase"/>
    <property type="match status" value="2"/>
</dbReference>
<proteinExistence type="predicted"/>
<dbReference type="PROSITE" id="PS50011">
    <property type="entry name" value="PROTEIN_KINASE_DOM"/>
    <property type="match status" value="1"/>
</dbReference>
<sequence length="604" mass="69409">RALKTSALVRHNTKGLSMAGYDCLRILGRGSFGIVQLVTERNGSAALNGNIQATCMDSTTKQQDRGRGSCATTLENPPATLYAMKIIRKSNMLRNCQEGHLQAERDFLVAAEGSQWTVPLIASFQDNTNLYLVMDYMVGGDFLGLLLREDMILCIEEAHNMGWIHRDIKPDNFLIDSHGHLRIADFGLAFDGHWAHSQSYYSSQRTYLLDKLCIKIDGDDLDMLETDIISQIDDDSSNLRTTARGFSQARIQQDNEERGAREGLLNWRNRVERRKLAKSVVGTSQYMAPEVIVGQPYDGRCDWWSIGVVLYECLYGRTPFWADDRERTKENIINFRTSLTFPYRERWSRPNTEQRRLLDPPSLTATDFLKGILTDRESRISSKQYRVNERNISRRISGISSRISPTARHVYQNDAEEIKAHPFFRGIPWKQMQKVIPPFVPRVKEDQPITKYFEDEKAIRTNGNLCQHKDILGSAYEGWRLERMAQMQQERRMSGIEQQSRVEEDIGGGGRRRKEKKRARDKMLRDHIVGKRVLELRRQRAFFGYTYRRPESLKLEELQIPGGEVKRGDRSNTGGNDSRSLAGLRGGRCCHRPMIFRVESSEAS</sequence>
<dbReference type="GO" id="GO:0005524">
    <property type="term" value="F:ATP binding"/>
    <property type="evidence" value="ECO:0007669"/>
    <property type="project" value="UniProtKB-KW"/>
</dbReference>
<dbReference type="InterPro" id="IPR050236">
    <property type="entry name" value="Ser_Thr_kinase_AGC"/>
</dbReference>
<comment type="catalytic activity">
    <reaction evidence="7">
        <text>L-threonyl-[protein] + ATP = O-phospho-L-threonyl-[protein] + ADP + H(+)</text>
        <dbReference type="Rhea" id="RHEA:46608"/>
        <dbReference type="Rhea" id="RHEA-COMP:11060"/>
        <dbReference type="Rhea" id="RHEA-COMP:11605"/>
        <dbReference type="ChEBI" id="CHEBI:15378"/>
        <dbReference type="ChEBI" id="CHEBI:30013"/>
        <dbReference type="ChEBI" id="CHEBI:30616"/>
        <dbReference type="ChEBI" id="CHEBI:61977"/>
        <dbReference type="ChEBI" id="CHEBI:456216"/>
        <dbReference type="EC" id="2.7.11.1"/>
    </reaction>
</comment>
<feature type="region of interest" description="Disordered" evidence="9">
    <location>
        <begin position="491"/>
        <end position="521"/>
    </location>
</feature>
<dbReference type="Gene3D" id="1.10.510.10">
    <property type="entry name" value="Transferase(Phosphotransferase) domain 1"/>
    <property type="match status" value="1"/>
</dbReference>
<accession>A0A9P4Q859</accession>
<reference evidence="12" key="1">
    <citation type="journal article" date="2020" name="Stud. Mycol.">
        <title>101 Dothideomycetes genomes: a test case for predicting lifestyles and emergence of pathogens.</title>
        <authorList>
            <person name="Haridas S."/>
            <person name="Albert R."/>
            <person name="Binder M."/>
            <person name="Bloem J."/>
            <person name="Labutti K."/>
            <person name="Salamov A."/>
            <person name="Andreopoulos B."/>
            <person name="Baker S."/>
            <person name="Barry K."/>
            <person name="Bills G."/>
            <person name="Bluhm B."/>
            <person name="Cannon C."/>
            <person name="Castanera R."/>
            <person name="Culley D."/>
            <person name="Daum C."/>
            <person name="Ezra D."/>
            <person name="Gonzalez J."/>
            <person name="Henrissat B."/>
            <person name="Kuo A."/>
            <person name="Liang C."/>
            <person name="Lipzen A."/>
            <person name="Lutzoni F."/>
            <person name="Magnuson J."/>
            <person name="Mondo S."/>
            <person name="Nolan M."/>
            <person name="Ohm R."/>
            <person name="Pangilinan J."/>
            <person name="Park H.-J."/>
            <person name="Ramirez L."/>
            <person name="Alfaro M."/>
            <person name="Sun H."/>
            <person name="Tritt A."/>
            <person name="Yoshinaga Y."/>
            <person name="Zwiers L.-H."/>
            <person name="Turgeon B."/>
            <person name="Goodwin S."/>
            <person name="Spatafora J."/>
            <person name="Crous P."/>
            <person name="Grigoriev I."/>
        </authorList>
    </citation>
    <scope>NUCLEOTIDE SEQUENCE</scope>
    <source>
        <strain evidence="12">CBS 116435</strain>
    </source>
</reference>
<dbReference type="EC" id="2.7.11.1" evidence="1"/>
<evidence type="ECO:0000259" key="10">
    <source>
        <dbReference type="PROSITE" id="PS50011"/>
    </source>
</evidence>
<evidence type="ECO:0000256" key="2">
    <source>
        <dbReference type="ARBA" id="ARBA00022527"/>
    </source>
</evidence>
<evidence type="ECO:0000259" key="11">
    <source>
        <dbReference type="PROSITE" id="PS51285"/>
    </source>
</evidence>
<name>A0A9P4Q859_9PEZI</name>
<keyword evidence="6" id="KW-0067">ATP-binding</keyword>
<dbReference type="AlphaFoldDB" id="A0A9P4Q859"/>
<evidence type="ECO:0000313" key="12">
    <source>
        <dbReference type="EMBL" id="KAF2722357.1"/>
    </source>
</evidence>
<dbReference type="PANTHER" id="PTHR24356:SF400">
    <property type="entry name" value="SERINE_THREONINE-PROTEIN KINASE CBK1"/>
    <property type="match status" value="1"/>
</dbReference>
<dbReference type="InterPro" id="IPR000719">
    <property type="entry name" value="Prot_kinase_dom"/>
</dbReference>
<feature type="domain" description="AGC-kinase C-terminal" evidence="11">
    <location>
        <begin position="425"/>
        <end position="557"/>
    </location>
</feature>
<dbReference type="GO" id="GO:0004674">
    <property type="term" value="F:protein serine/threonine kinase activity"/>
    <property type="evidence" value="ECO:0007669"/>
    <property type="project" value="UniProtKB-KW"/>
</dbReference>
<evidence type="ECO:0000256" key="7">
    <source>
        <dbReference type="ARBA" id="ARBA00047899"/>
    </source>
</evidence>
<evidence type="ECO:0000256" key="5">
    <source>
        <dbReference type="ARBA" id="ARBA00022777"/>
    </source>
</evidence>
<evidence type="ECO:0000256" key="6">
    <source>
        <dbReference type="ARBA" id="ARBA00022840"/>
    </source>
</evidence>
<dbReference type="InterPro" id="IPR000961">
    <property type="entry name" value="AGC-kinase_C"/>
</dbReference>
<dbReference type="InterPro" id="IPR011009">
    <property type="entry name" value="Kinase-like_dom_sf"/>
</dbReference>
<dbReference type="OrthoDB" id="3638488at2759"/>
<keyword evidence="2" id="KW-0723">Serine/threonine-protein kinase</keyword>
<gene>
    <name evidence="12" type="ORF">K431DRAFT_222286</name>
</gene>
<dbReference type="SUPFAM" id="SSF56112">
    <property type="entry name" value="Protein kinase-like (PK-like)"/>
    <property type="match status" value="1"/>
</dbReference>
<dbReference type="Gene3D" id="3.30.200.20">
    <property type="entry name" value="Phosphorylase Kinase, domain 1"/>
    <property type="match status" value="1"/>
</dbReference>
<dbReference type="SMART" id="SM00220">
    <property type="entry name" value="S_TKc"/>
    <property type="match status" value="1"/>
</dbReference>
<evidence type="ECO:0000256" key="8">
    <source>
        <dbReference type="ARBA" id="ARBA00048679"/>
    </source>
</evidence>
<feature type="compositionally biased region" description="Basic and acidic residues" evidence="9">
    <location>
        <begin position="491"/>
        <end position="504"/>
    </location>
</feature>
<dbReference type="EMBL" id="MU003783">
    <property type="protein sequence ID" value="KAF2722357.1"/>
    <property type="molecule type" value="Genomic_DNA"/>
</dbReference>
<keyword evidence="3" id="KW-0808">Transferase</keyword>
<comment type="caution">
    <text evidence="12">The sequence shown here is derived from an EMBL/GenBank/DDBJ whole genome shotgun (WGS) entry which is preliminary data.</text>
</comment>
<evidence type="ECO:0000313" key="13">
    <source>
        <dbReference type="Proteomes" id="UP000799441"/>
    </source>
</evidence>
<dbReference type="PROSITE" id="PS51285">
    <property type="entry name" value="AGC_KINASE_CTER"/>
    <property type="match status" value="1"/>
</dbReference>
<comment type="catalytic activity">
    <reaction evidence="8">
        <text>L-seryl-[protein] + ATP = O-phospho-L-seryl-[protein] + ADP + H(+)</text>
        <dbReference type="Rhea" id="RHEA:17989"/>
        <dbReference type="Rhea" id="RHEA-COMP:9863"/>
        <dbReference type="Rhea" id="RHEA-COMP:11604"/>
        <dbReference type="ChEBI" id="CHEBI:15378"/>
        <dbReference type="ChEBI" id="CHEBI:29999"/>
        <dbReference type="ChEBI" id="CHEBI:30616"/>
        <dbReference type="ChEBI" id="CHEBI:83421"/>
        <dbReference type="ChEBI" id="CHEBI:456216"/>
        <dbReference type="EC" id="2.7.11.1"/>
    </reaction>
</comment>
<evidence type="ECO:0000256" key="9">
    <source>
        <dbReference type="SAM" id="MobiDB-lite"/>
    </source>
</evidence>